<evidence type="ECO:0000256" key="9">
    <source>
        <dbReference type="ARBA" id="ARBA00047594"/>
    </source>
</evidence>
<dbReference type="AlphaFoldDB" id="A0A3N1NYZ2"/>
<keyword evidence="3" id="KW-1003">Cell membrane</keyword>
<sequence length="183" mass="20245">MNSLFERVHRLDTLAFLWLHVTKRFPYRKSVRWISRTGDGHLYILGSLALALLEPEHGQAFLLAGILAYALDISLYLWLKNAIKRDRPAMKIDFYEAWITPSDQFSFPSGHTAAAFLFAALVTSFYPTFALPCYLWASMIGASRVLLGVHYPSDIAAGALLGSGAAMTGLYASSIIWPTTGAL</sequence>
<organism evidence="12 13">
    <name type="scientific">Marinimicrobium koreense</name>
    <dbReference type="NCBI Taxonomy" id="306545"/>
    <lineage>
        <taxon>Bacteria</taxon>
        <taxon>Pseudomonadati</taxon>
        <taxon>Pseudomonadota</taxon>
        <taxon>Gammaproteobacteria</taxon>
        <taxon>Cellvibrionales</taxon>
        <taxon>Cellvibrionaceae</taxon>
        <taxon>Marinimicrobium</taxon>
    </lineage>
</organism>
<comment type="caution">
    <text evidence="12">The sequence shown here is derived from an EMBL/GenBank/DDBJ whole genome shotgun (WGS) entry which is preliminary data.</text>
</comment>
<keyword evidence="13" id="KW-1185">Reference proteome</keyword>
<dbReference type="Proteomes" id="UP000273643">
    <property type="component" value="Unassembled WGS sequence"/>
</dbReference>
<dbReference type="GO" id="GO:0050380">
    <property type="term" value="F:undecaprenyl-diphosphatase activity"/>
    <property type="evidence" value="ECO:0007669"/>
    <property type="project" value="UniProtKB-EC"/>
</dbReference>
<gene>
    <name evidence="12" type="ORF">EDC38_1208</name>
</gene>
<dbReference type="SUPFAM" id="SSF48317">
    <property type="entry name" value="Acid phosphatase/Vanadium-dependent haloperoxidase"/>
    <property type="match status" value="1"/>
</dbReference>
<evidence type="ECO:0000256" key="6">
    <source>
        <dbReference type="ARBA" id="ARBA00022989"/>
    </source>
</evidence>
<dbReference type="InterPro" id="IPR000326">
    <property type="entry name" value="PAP2/HPO"/>
</dbReference>
<evidence type="ECO:0000256" key="1">
    <source>
        <dbReference type="ARBA" id="ARBA00004651"/>
    </source>
</evidence>
<reference evidence="12 13" key="1">
    <citation type="submission" date="2018-11" db="EMBL/GenBank/DDBJ databases">
        <title>Genomic Encyclopedia of Type Strains, Phase IV (KMG-IV): sequencing the most valuable type-strain genomes for metagenomic binning, comparative biology and taxonomic classification.</title>
        <authorList>
            <person name="Goeker M."/>
        </authorList>
    </citation>
    <scope>NUCLEOTIDE SEQUENCE [LARGE SCALE GENOMIC DNA]</scope>
    <source>
        <strain evidence="12 13">DSM 16974</strain>
    </source>
</reference>
<evidence type="ECO:0000256" key="3">
    <source>
        <dbReference type="ARBA" id="ARBA00022475"/>
    </source>
</evidence>
<feature type="transmembrane region" description="Helical" evidence="10">
    <location>
        <begin position="157"/>
        <end position="177"/>
    </location>
</feature>
<evidence type="ECO:0000256" key="8">
    <source>
        <dbReference type="ARBA" id="ARBA00032707"/>
    </source>
</evidence>
<evidence type="ECO:0000256" key="4">
    <source>
        <dbReference type="ARBA" id="ARBA00022692"/>
    </source>
</evidence>
<proteinExistence type="predicted"/>
<feature type="domain" description="Phosphatidic acid phosphatase type 2/haloperoxidase" evidence="11">
    <location>
        <begin position="61"/>
        <end position="170"/>
    </location>
</feature>
<evidence type="ECO:0000256" key="2">
    <source>
        <dbReference type="ARBA" id="ARBA00012374"/>
    </source>
</evidence>
<keyword evidence="5" id="KW-0378">Hydrolase</keyword>
<dbReference type="PANTHER" id="PTHR14969">
    <property type="entry name" value="SPHINGOSINE-1-PHOSPHATE PHOSPHOHYDROLASE"/>
    <property type="match status" value="1"/>
</dbReference>
<feature type="transmembrane region" description="Helical" evidence="10">
    <location>
        <begin position="114"/>
        <end position="137"/>
    </location>
</feature>
<dbReference type="Pfam" id="PF01569">
    <property type="entry name" value="PAP2"/>
    <property type="match status" value="1"/>
</dbReference>
<evidence type="ECO:0000256" key="5">
    <source>
        <dbReference type="ARBA" id="ARBA00022801"/>
    </source>
</evidence>
<evidence type="ECO:0000313" key="13">
    <source>
        <dbReference type="Proteomes" id="UP000273643"/>
    </source>
</evidence>
<comment type="catalytic activity">
    <reaction evidence="9">
        <text>di-trans,octa-cis-undecaprenyl diphosphate + H2O = di-trans,octa-cis-undecaprenyl phosphate + phosphate + H(+)</text>
        <dbReference type="Rhea" id="RHEA:28094"/>
        <dbReference type="ChEBI" id="CHEBI:15377"/>
        <dbReference type="ChEBI" id="CHEBI:15378"/>
        <dbReference type="ChEBI" id="CHEBI:43474"/>
        <dbReference type="ChEBI" id="CHEBI:58405"/>
        <dbReference type="ChEBI" id="CHEBI:60392"/>
        <dbReference type="EC" id="3.6.1.27"/>
    </reaction>
</comment>
<dbReference type="RefSeq" id="WP_123637724.1">
    <property type="nucleotide sequence ID" value="NZ_RJUK01000001.1"/>
</dbReference>
<keyword evidence="4 10" id="KW-0812">Transmembrane</keyword>
<dbReference type="InterPro" id="IPR036938">
    <property type="entry name" value="PAP2/HPO_sf"/>
</dbReference>
<accession>A0A3N1NYZ2</accession>
<protein>
    <recommendedName>
        <fullName evidence="2">undecaprenyl-diphosphate phosphatase</fullName>
        <ecNumber evidence="2">3.6.1.27</ecNumber>
    </recommendedName>
    <alternativeName>
        <fullName evidence="8">Undecaprenyl pyrophosphate phosphatase</fullName>
    </alternativeName>
</protein>
<evidence type="ECO:0000259" key="11">
    <source>
        <dbReference type="SMART" id="SM00014"/>
    </source>
</evidence>
<evidence type="ECO:0000313" key="12">
    <source>
        <dbReference type="EMBL" id="ROQ20601.1"/>
    </source>
</evidence>
<dbReference type="PANTHER" id="PTHR14969:SF62">
    <property type="entry name" value="DECAPRENYLPHOSPHORYL-5-PHOSPHORIBOSE PHOSPHATASE RV3807C-RELATED"/>
    <property type="match status" value="1"/>
</dbReference>
<dbReference type="GO" id="GO:0005886">
    <property type="term" value="C:plasma membrane"/>
    <property type="evidence" value="ECO:0007669"/>
    <property type="project" value="UniProtKB-SubCell"/>
</dbReference>
<evidence type="ECO:0000256" key="10">
    <source>
        <dbReference type="SAM" id="Phobius"/>
    </source>
</evidence>
<comment type="subcellular location">
    <subcellularLocation>
        <location evidence="1">Cell membrane</location>
        <topology evidence="1">Multi-pass membrane protein</topology>
    </subcellularLocation>
</comment>
<dbReference type="EMBL" id="RJUK01000001">
    <property type="protein sequence ID" value="ROQ20601.1"/>
    <property type="molecule type" value="Genomic_DNA"/>
</dbReference>
<keyword evidence="6 10" id="KW-1133">Transmembrane helix</keyword>
<keyword evidence="7 10" id="KW-0472">Membrane</keyword>
<feature type="transmembrane region" description="Helical" evidence="10">
    <location>
        <begin position="59"/>
        <end position="79"/>
    </location>
</feature>
<dbReference type="SMART" id="SM00014">
    <property type="entry name" value="acidPPc"/>
    <property type="match status" value="1"/>
</dbReference>
<dbReference type="EC" id="3.6.1.27" evidence="2"/>
<evidence type="ECO:0000256" key="7">
    <source>
        <dbReference type="ARBA" id="ARBA00023136"/>
    </source>
</evidence>
<dbReference type="Gene3D" id="1.20.144.10">
    <property type="entry name" value="Phosphatidic acid phosphatase type 2/haloperoxidase"/>
    <property type="match status" value="1"/>
</dbReference>
<dbReference type="OrthoDB" id="9780507at2"/>
<name>A0A3N1NYZ2_9GAMM</name>